<sequence>MDPPVILIQDWSDGTPVTELYICGENELKLENVYKQIARLRKIPGRGHLKATTARHGRGTVPRLFPCTRAWADDFFQCVAYIVDYLADFFAHDTVEMQSIWFHFLDQLQDIKTELPHKSWQGAVPFCDHSHEFGYYWDSSLALMNKVLLCSAHNAMAQVNLPSTVPEITGINTGKYKAGLSKWQQFLLNHSPGFSVSPEDRVYYQNRIEEEGLTMEQHLPTGALAIIQKHTNRAHSFAVKLAQSTAESSEEGSNDRAAEILAEFDANSIDFMNPRYYTTIDGRTQLIQQMHPKGPQADTPMRPREPLDEDAESEKPTFQMLNEHLARLKRSEGFKNLRENNEFEMWTVTSSIDNDGKGLAEVVEGYHDMFDEWAFEGDDGL</sequence>
<evidence type="ECO:0000313" key="3">
    <source>
        <dbReference type="Proteomes" id="UP000240883"/>
    </source>
</evidence>
<protein>
    <submittedName>
        <fullName evidence="2">Uncharacterized protein</fullName>
    </submittedName>
</protein>
<proteinExistence type="predicted"/>
<dbReference type="OrthoDB" id="21072at2759"/>
<dbReference type="EMBL" id="KZ678132">
    <property type="protein sequence ID" value="PSN70074.1"/>
    <property type="molecule type" value="Genomic_DNA"/>
</dbReference>
<feature type="region of interest" description="Disordered" evidence="1">
    <location>
        <begin position="291"/>
        <end position="314"/>
    </location>
</feature>
<accession>A0A2T2NXC9</accession>
<name>A0A2T2NXC9_CORCC</name>
<dbReference type="Proteomes" id="UP000240883">
    <property type="component" value="Unassembled WGS sequence"/>
</dbReference>
<evidence type="ECO:0000313" key="2">
    <source>
        <dbReference type="EMBL" id="PSN70074.1"/>
    </source>
</evidence>
<keyword evidence="3" id="KW-1185">Reference proteome</keyword>
<dbReference type="AlphaFoldDB" id="A0A2T2NXC9"/>
<evidence type="ECO:0000256" key="1">
    <source>
        <dbReference type="SAM" id="MobiDB-lite"/>
    </source>
</evidence>
<reference evidence="2 3" key="1">
    <citation type="journal article" date="2018" name="Front. Microbiol.">
        <title>Genome-Wide Analysis of Corynespora cassiicola Leaf Fall Disease Putative Effectors.</title>
        <authorList>
            <person name="Lopez D."/>
            <person name="Ribeiro S."/>
            <person name="Label P."/>
            <person name="Fumanal B."/>
            <person name="Venisse J.S."/>
            <person name="Kohler A."/>
            <person name="de Oliveira R.R."/>
            <person name="Labutti K."/>
            <person name="Lipzen A."/>
            <person name="Lail K."/>
            <person name="Bauer D."/>
            <person name="Ohm R.A."/>
            <person name="Barry K.W."/>
            <person name="Spatafora J."/>
            <person name="Grigoriev I.V."/>
            <person name="Martin F.M."/>
            <person name="Pujade-Renaud V."/>
        </authorList>
    </citation>
    <scope>NUCLEOTIDE SEQUENCE [LARGE SCALE GENOMIC DNA]</scope>
    <source>
        <strain evidence="2 3">Philippines</strain>
    </source>
</reference>
<gene>
    <name evidence="2" type="ORF">BS50DRAFT_674546</name>
</gene>
<organism evidence="2 3">
    <name type="scientific">Corynespora cassiicola Philippines</name>
    <dbReference type="NCBI Taxonomy" id="1448308"/>
    <lineage>
        <taxon>Eukaryota</taxon>
        <taxon>Fungi</taxon>
        <taxon>Dikarya</taxon>
        <taxon>Ascomycota</taxon>
        <taxon>Pezizomycotina</taxon>
        <taxon>Dothideomycetes</taxon>
        <taxon>Pleosporomycetidae</taxon>
        <taxon>Pleosporales</taxon>
        <taxon>Corynesporascaceae</taxon>
        <taxon>Corynespora</taxon>
    </lineage>
</organism>